<evidence type="ECO:0000313" key="1">
    <source>
        <dbReference type="EMBL" id="RDB30708.1"/>
    </source>
</evidence>
<evidence type="ECO:0000313" key="2">
    <source>
        <dbReference type="Proteomes" id="UP000076154"/>
    </source>
</evidence>
<protein>
    <submittedName>
        <fullName evidence="1">Uncharacterized protein</fullName>
    </submittedName>
</protein>
<dbReference type="AlphaFoldDB" id="A0A369K9W3"/>
<name>A0A369K9W3_HYPMA</name>
<proteinExistence type="predicted"/>
<keyword evidence="2" id="KW-1185">Reference proteome</keyword>
<sequence length="107" mass="12269">SGFRITRAVLIGPPPGRHLDPIGILCLAPASSNYRDTLDRSYPRKHLRRLNDVTRSATKRRRSTDEQKGLKDELLYLFFLRTQATTSQFNYSSFLRTHCTLLTIAAF</sequence>
<comment type="caution">
    <text evidence="1">The sequence shown here is derived from an EMBL/GenBank/DDBJ whole genome shotgun (WGS) entry which is preliminary data.</text>
</comment>
<reference evidence="1" key="1">
    <citation type="submission" date="2018-04" db="EMBL/GenBank/DDBJ databases">
        <title>Whole genome sequencing of Hypsizygus marmoreus.</title>
        <authorList>
            <person name="Choi I.-G."/>
            <person name="Min B."/>
            <person name="Kim J.-G."/>
            <person name="Kim S."/>
            <person name="Oh Y.-L."/>
            <person name="Kong W.-S."/>
            <person name="Park H."/>
            <person name="Jeong J."/>
            <person name="Song E.-S."/>
        </authorList>
    </citation>
    <scope>NUCLEOTIDE SEQUENCE [LARGE SCALE GENOMIC DNA]</scope>
    <source>
        <strain evidence="1">51987-8</strain>
    </source>
</reference>
<organism evidence="1 2">
    <name type="scientific">Hypsizygus marmoreus</name>
    <name type="common">White beech mushroom</name>
    <name type="synonym">Agaricus marmoreus</name>
    <dbReference type="NCBI Taxonomy" id="39966"/>
    <lineage>
        <taxon>Eukaryota</taxon>
        <taxon>Fungi</taxon>
        <taxon>Dikarya</taxon>
        <taxon>Basidiomycota</taxon>
        <taxon>Agaricomycotina</taxon>
        <taxon>Agaricomycetes</taxon>
        <taxon>Agaricomycetidae</taxon>
        <taxon>Agaricales</taxon>
        <taxon>Tricholomatineae</taxon>
        <taxon>Lyophyllaceae</taxon>
        <taxon>Hypsizygus</taxon>
    </lineage>
</organism>
<feature type="non-terminal residue" evidence="1">
    <location>
        <position position="1"/>
    </location>
</feature>
<dbReference type="InParanoid" id="A0A369K9W3"/>
<dbReference type="EMBL" id="LUEZ02000004">
    <property type="protein sequence ID" value="RDB30708.1"/>
    <property type="molecule type" value="Genomic_DNA"/>
</dbReference>
<feature type="non-terminal residue" evidence="1">
    <location>
        <position position="107"/>
    </location>
</feature>
<accession>A0A369K9W3</accession>
<dbReference type="Proteomes" id="UP000076154">
    <property type="component" value="Unassembled WGS sequence"/>
</dbReference>
<gene>
    <name evidence="1" type="ORF">Hypma_005960</name>
</gene>